<sequence>MHEDEIPLTAEVAAERVVALRPDLAGCRLRILPEVGTTSHIVRIGDSLAARFPRRRAEMEQVRRVLEREQRAMTEFARASPVRAPVPEGVGDPGPEFPLPWSLQTWVPGTPATPRGVERCATIAHQLATLIGALRDADPGERRFSGGGRGGRLTDHDDWVAHCLHRSEHLLPVDGLRRMWERARCLPREDPDALCHGDLIPANLLVDGDVAADALDGTGTAPRLVGVLDTGGFGPADPALDLVVAWHLLDTERRSVLREQLQASDLQWARGAAWALEQALGLVWYYESTLPAMADLGRTTLGRLLEDPVLA</sequence>
<keyword evidence="3" id="KW-1185">Reference proteome</keyword>
<evidence type="ECO:0000259" key="1">
    <source>
        <dbReference type="Pfam" id="PF01636"/>
    </source>
</evidence>
<dbReference type="PANTHER" id="PTHR21310">
    <property type="entry name" value="AMINOGLYCOSIDE PHOSPHOTRANSFERASE-RELATED-RELATED"/>
    <property type="match status" value="1"/>
</dbReference>
<dbReference type="InterPro" id="IPR011009">
    <property type="entry name" value="Kinase-like_dom_sf"/>
</dbReference>
<dbReference type="Proteomes" id="UP000612352">
    <property type="component" value="Unassembled WGS sequence"/>
</dbReference>
<dbReference type="SUPFAM" id="SSF56112">
    <property type="entry name" value="Protein kinase-like (PK-like)"/>
    <property type="match status" value="1"/>
</dbReference>
<evidence type="ECO:0000313" key="2">
    <source>
        <dbReference type="EMBL" id="MBK0331761.1"/>
    </source>
</evidence>
<comment type="caution">
    <text evidence="2">The sequence shown here is derived from an EMBL/GenBank/DDBJ whole genome shotgun (WGS) entry which is preliminary data.</text>
</comment>
<proteinExistence type="predicted"/>
<organism evidence="2 3">
    <name type="scientific">Brachybacterium halotolerans</name>
    <dbReference type="NCBI Taxonomy" id="2795215"/>
    <lineage>
        <taxon>Bacteria</taxon>
        <taxon>Bacillati</taxon>
        <taxon>Actinomycetota</taxon>
        <taxon>Actinomycetes</taxon>
        <taxon>Micrococcales</taxon>
        <taxon>Dermabacteraceae</taxon>
        <taxon>Brachybacterium</taxon>
    </lineage>
</organism>
<dbReference type="InterPro" id="IPR051678">
    <property type="entry name" value="AGP_Transferase"/>
</dbReference>
<evidence type="ECO:0000313" key="3">
    <source>
        <dbReference type="Proteomes" id="UP000612352"/>
    </source>
</evidence>
<feature type="domain" description="Aminoglycoside phosphotransferase" evidence="1">
    <location>
        <begin position="47"/>
        <end position="273"/>
    </location>
</feature>
<dbReference type="EMBL" id="JAEDAJ010000005">
    <property type="protein sequence ID" value="MBK0331761.1"/>
    <property type="molecule type" value="Genomic_DNA"/>
</dbReference>
<accession>A0ABS1BAS6</accession>
<gene>
    <name evidence="2" type="ORF">I8D64_10125</name>
</gene>
<dbReference type="Gene3D" id="3.30.200.20">
    <property type="entry name" value="Phosphorylase Kinase, domain 1"/>
    <property type="match status" value="1"/>
</dbReference>
<dbReference type="Gene3D" id="3.90.1200.10">
    <property type="match status" value="1"/>
</dbReference>
<dbReference type="PANTHER" id="PTHR21310:SF42">
    <property type="entry name" value="BIFUNCTIONAL AAC_APH"/>
    <property type="match status" value="1"/>
</dbReference>
<protein>
    <submittedName>
        <fullName evidence="2">Phosphotransferase</fullName>
    </submittedName>
</protein>
<dbReference type="Pfam" id="PF01636">
    <property type="entry name" value="APH"/>
    <property type="match status" value="1"/>
</dbReference>
<reference evidence="2 3" key="1">
    <citation type="submission" date="2020-12" db="EMBL/GenBank/DDBJ databases">
        <title>Brachybacterium sp. MASK1Z-5, whole genome shotgun sequence.</title>
        <authorList>
            <person name="Tuo L."/>
        </authorList>
    </citation>
    <scope>NUCLEOTIDE SEQUENCE [LARGE SCALE GENOMIC DNA]</scope>
    <source>
        <strain evidence="2 3">MASK1Z-5</strain>
    </source>
</reference>
<name>A0ABS1BAS6_9MICO</name>
<dbReference type="InterPro" id="IPR002575">
    <property type="entry name" value="Aminoglycoside_PTrfase"/>
</dbReference>